<comment type="similarity">
    <text evidence="11">Belongs to the peptidase T1B family.</text>
</comment>
<comment type="subunit">
    <text evidence="9">The 26S proteasome consists of a 20S proteasome core and two 19S regulatory subunits. The 20S proteasome core is composed of 28 subunits that are arranged in four stacked rings, resulting in a barrel-shaped structure. The two end rings are each formed by seven alpha subunits, and the two central rings are each formed by seven beta subunits. The catalytic chamber with the active sites is on the inside of the barrel.</text>
</comment>
<dbReference type="InterPro" id="IPR023333">
    <property type="entry name" value="Proteasome_suB-type"/>
</dbReference>
<keyword evidence="6 11" id="KW-0647">Proteasome</keyword>
<evidence type="ECO:0000313" key="13">
    <source>
        <dbReference type="EMBL" id="KAG8196666.1"/>
    </source>
</evidence>
<dbReference type="InterPro" id="IPR024689">
    <property type="entry name" value="Proteasome_bsu_C"/>
</dbReference>
<proteinExistence type="inferred from homology"/>
<evidence type="ECO:0000256" key="2">
    <source>
        <dbReference type="ARBA" id="ARBA00022490"/>
    </source>
</evidence>
<comment type="caution">
    <text evidence="13">The sequence shown here is derived from an EMBL/GenBank/DDBJ whole genome shotgun (WGS) entry which is preliminary data.</text>
</comment>
<dbReference type="Pfam" id="PF12465">
    <property type="entry name" value="Pr_beta_C"/>
    <property type="match status" value="1"/>
</dbReference>
<dbReference type="PRINTS" id="PR00141">
    <property type="entry name" value="PROTEASOME"/>
</dbReference>
<keyword evidence="5" id="KW-0378">Hydrolase</keyword>
<evidence type="ECO:0000256" key="4">
    <source>
        <dbReference type="ARBA" id="ARBA00022698"/>
    </source>
</evidence>
<evidence type="ECO:0000256" key="11">
    <source>
        <dbReference type="RuleBase" id="RU004203"/>
    </source>
</evidence>
<name>A0AAV6VLV6_9ARAC</name>
<evidence type="ECO:0000256" key="7">
    <source>
        <dbReference type="ARBA" id="ARBA00023242"/>
    </source>
</evidence>
<dbReference type="InterPro" id="IPR016050">
    <property type="entry name" value="Proteasome_bsu_CS"/>
</dbReference>
<keyword evidence="2 11" id="KW-0963">Cytoplasm</keyword>
<dbReference type="InterPro" id="IPR001353">
    <property type="entry name" value="Proteasome_sua/b"/>
</dbReference>
<keyword evidence="4" id="KW-0888">Threonine protease</keyword>
<comment type="subunit">
    <text evidence="11">Component of the proteasome complex.</text>
</comment>
<comment type="function">
    <text evidence="8">Non-catalytic component of the proteasome, a multicatalytic proteinase complex which is characterized by its ability to cleave peptides with Arg, Phe, Tyr, Leu, and Glu adjacent to the leaving group at neutral or slightly basic pH. The proteasome has an ATP-dependent proteolytic activity.</text>
</comment>
<dbReference type="Pfam" id="PF00227">
    <property type="entry name" value="Proteasome"/>
    <property type="match status" value="1"/>
</dbReference>
<dbReference type="Proteomes" id="UP000827092">
    <property type="component" value="Unassembled WGS sequence"/>
</dbReference>
<evidence type="ECO:0000256" key="8">
    <source>
        <dbReference type="ARBA" id="ARBA00024953"/>
    </source>
</evidence>
<dbReference type="PANTHER" id="PTHR32194">
    <property type="entry name" value="METALLOPROTEASE TLDD"/>
    <property type="match status" value="1"/>
</dbReference>
<keyword evidence="7 11" id="KW-0539">Nucleus</keyword>
<gene>
    <name evidence="13" type="ORF">JTE90_006576</name>
</gene>
<dbReference type="GO" id="GO:0005634">
    <property type="term" value="C:nucleus"/>
    <property type="evidence" value="ECO:0007669"/>
    <property type="project" value="UniProtKB-SubCell"/>
</dbReference>
<sequence>MALDTASSLPLPGFKFDNYLRNSFLTSKGFPAPKTQKTGTTIAALVYKDGVVLGADTRATVGSIVADKVCSKIHYLAPNMYCCGAGTAADTEQVTKLISSQLELHRLATDRVVPVKTAETLLTQHLFRYQGHVGAALIVGGCDRDGPSVYTISPWGCSSKLPYTCMGSGSMAAIAVFEKDWKADLPLEEAKKLVRDAIIAGIFNDLGSGSNVTLCIINKDGAQLIEPYEVANVKGKIQGSYNYPLGTTAVLTSHTQKLEIVEETVKKLTGEDSGDAMDTA</sequence>
<dbReference type="SUPFAM" id="SSF56235">
    <property type="entry name" value="N-terminal nucleophile aminohydrolases (Ntn hydrolases)"/>
    <property type="match status" value="1"/>
</dbReference>
<evidence type="ECO:0000256" key="10">
    <source>
        <dbReference type="PIRSR" id="PIRSR600243-1"/>
    </source>
</evidence>
<feature type="active site" description="Nucleophile" evidence="10">
    <location>
        <position position="40"/>
    </location>
</feature>
<dbReference type="PANTHER" id="PTHR32194:SF4">
    <property type="entry name" value="PROTEASOME SUBUNIT BETA TYPE-7"/>
    <property type="match status" value="1"/>
</dbReference>
<evidence type="ECO:0000256" key="9">
    <source>
        <dbReference type="ARBA" id="ARBA00026071"/>
    </source>
</evidence>
<dbReference type="GO" id="GO:0005737">
    <property type="term" value="C:cytoplasm"/>
    <property type="evidence" value="ECO:0007669"/>
    <property type="project" value="UniProtKB-SubCell"/>
</dbReference>
<accession>A0AAV6VLV6</accession>
<keyword evidence="14" id="KW-1185">Reference proteome</keyword>
<dbReference type="PROSITE" id="PS00854">
    <property type="entry name" value="PROTEASOME_BETA_1"/>
    <property type="match status" value="1"/>
</dbReference>
<protein>
    <recommendedName>
        <fullName evidence="11">Proteasome subunit beta</fullName>
    </recommendedName>
</protein>
<feature type="domain" description="Proteasome beta subunit C-terminal" evidence="12">
    <location>
        <begin position="231"/>
        <end position="265"/>
    </location>
</feature>
<dbReference type="Gene3D" id="3.60.20.10">
    <property type="entry name" value="Glutamine Phosphoribosylpyrophosphate, subunit 1, domain 1"/>
    <property type="match status" value="1"/>
</dbReference>
<evidence type="ECO:0000259" key="12">
    <source>
        <dbReference type="Pfam" id="PF12465"/>
    </source>
</evidence>
<evidence type="ECO:0000256" key="6">
    <source>
        <dbReference type="ARBA" id="ARBA00022942"/>
    </source>
</evidence>
<evidence type="ECO:0000256" key="5">
    <source>
        <dbReference type="ARBA" id="ARBA00022801"/>
    </source>
</evidence>
<comment type="subcellular location">
    <subcellularLocation>
        <location evidence="11">Cytoplasm</location>
    </subcellularLocation>
    <subcellularLocation>
        <location evidence="11">Nucleus</location>
    </subcellularLocation>
</comment>
<evidence type="ECO:0000256" key="1">
    <source>
        <dbReference type="ARBA" id="ARBA00001198"/>
    </source>
</evidence>
<dbReference type="GO" id="GO:0004298">
    <property type="term" value="F:threonine-type endopeptidase activity"/>
    <property type="evidence" value="ECO:0007669"/>
    <property type="project" value="UniProtKB-KW"/>
</dbReference>
<dbReference type="InterPro" id="IPR029055">
    <property type="entry name" value="Ntn_hydrolases_N"/>
</dbReference>
<keyword evidence="3" id="KW-0645">Protease</keyword>
<dbReference type="GO" id="GO:0051603">
    <property type="term" value="P:proteolysis involved in protein catabolic process"/>
    <property type="evidence" value="ECO:0007669"/>
    <property type="project" value="InterPro"/>
</dbReference>
<dbReference type="EMBL" id="JAFNEN010000066">
    <property type="protein sequence ID" value="KAG8196666.1"/>
    <property type="molecule type" value="Genomic_DNA"/>
</dbReference>
<evidence type="ECO:0000313" key="14">
    <source>
        <dbReference type="Proteomes" id="UP000827092"/>
    </source>
</evidence>
<evidence type="ECO:0000256" key="3">
    <source>
        <dbReference type="ARBA" id="ARBA00022670"/>
    </source>
</evidence>
<dbReference type="PROSITE" id="PS51476">
    <property type="entry name" value="PROTEASOME_BETA_2"/>
    <property type="match status" value="1"/>
</dbReference>
<organism evidence="13 14">
    <name type="scientific">Oedothorax gibbosus</name>
    <dbReference type="NCBI Taxonomy" id="931172"/>
    <lineage>
        <taxon>Eukaryota</taxon>
        <taxon>Metazoa</taxon>
        <taxon>Ecdysozoa</taxon>
        <taxon>Arthropoda</taxon>
        <taxon>Chelicerata</taxon>
        <taxon>Arachnida</taxon>
        <taxon>Araneae</taxon>
        <taxon>Araneomorphae</taxon>
        <taxon>Entelegynae</taxon>
        <taxon>Araneoidea</taxon>
        <taxon>Linyphiidae</taxon>
        <taxon>Erigoninae</taxon>
        <taxon>Oedothorax</taxon>
    </lineage>
</organism>
<reference evidence="13 14" key="1">
    <citation type="journal article" date="2022" name="Nat. Ecol. Evol.">
        <title>A masculinizing supergene underlies an exaggerated male reproductive morph in a spider.</title>
        <authorList>
            <person name="Hendrickx F."/>
            <person name="De Corte Z."/>
            <person name="Sonet G."/>
            <person name="Van Belleghem S.M."/>
            <person name="Kostlbacher S."/>
            <person name="Vangestel C."/>
        </authorList>
    </citation>
    <scope>NUCLEOTIDE SEQUENCE [LARGE SCALE GENOMIC DNA]</scope>
    <source>
        <strain evidence="13">W744_W776</strain>
    </source>
</reference>
<dbReference type="GO" id="GO:0005839">
    <property type="term" value="C:proteasome core complex"/>
    <property type="evidence" value="ECO:0007669"/>
    <property type="project" value="InterPro"/>
</dbReference>
<comment type="function">
    <text evidence="11">Component of the proteasome, a multicatalytic proteinase complex which is characterized by its ability to cleave peptides with Arg, Phe, Tyr, Leu, and Glu adjacent to the leaving group at neutral or slightly basic pH. The proteasome has an ATP-dependent proteolytic activity.</text>
</comment>
<dbReference type="CDD" id="cd03763">
    <property type="entry name" value="proteasome_beta_type_7"/>
    <property type="match status" value="1"/>
</dbReference>
<dbReference type="AlphaFoldDB" id="A0AAV6VLV6"/>
<dbReference type="InterPro" id="IPR000243">
    <property type="entry name" value="Pept_T1A_subB"/>
</dbReference>
<comment type="catalytic activity">
    <reaction evidence="1">
        <text>Cleavage of peptide bonds with very broad specificity.</text>
        <dbReference type="EC" id="3.4.25.1"/>
    </reaction>
</comment>